<reference evidence="8" key="1">
    <citation type="submission" date="2015-09" db="EMBL/GenBank/DDBJ databases">
        <authorList>
            <consortium name="Pathogen Informatics"/>
        </authorList>
    </citation>
    <scope>NUCLEOTIDE SEQUENCE [LARGE SCALE GENOMIC DNA]</scope>
    <source>
        <strain evidence="8">Lake Konstanz</strain>
    </source>
</reference>
<dbReference type="OrthoDB" id="26681at2759"/>
<name>A0A0S4IX07_BODSA</name>
<dbReference type="InterPro" id="IPR016024">
    <property type="entry name" value="ARM-type_fold"/>
</dbReference>
<dbReference type="InterPro" id="IPR050865">
    <property type="entry name" value="BEACH_Domain"/>
</dbReference>
<dbReference type="SUPFAM" id="SSF81837">
    <property type="entry name" value="BEACH domain"/>
    <property type="match status" value="1"/>
</dbReference>
<dbReference type="Proteomes" id="UP000051952">
    <property type="component" value="Unassembled WGS sequence"/>
</dbReference>
<dbReference type="InterPro" id="IPR036322">
    <property type="entry name" value="WD40_repeat_dom_sf"/>
</dbReference>
<evidence type="ECO:0000259" key="5">
    <source>
        <dbReference type="PROSITE" id="PS50197"/>
    </source>
</evidence>
<dbReference type="CDD" id="cd06071">
    <property type="entry name" value="Beach"/>
    <property type="match status" value="1"/>
</dbReference>
<dbReference type="Pfam" id="PF02138">
    <property type="entry name" value="Beach"/>
    <property type="match status" value="1"/>
</dbReference>
<dbReference type="Gene3D" id="1.10.1540.10">
    <property type="entry name" value="BEACH domain"/>
    <property type="match status" value="1"/>
</dbReference>
<dbReference type="Gene3D" id="2.30.29.30">
    <property type="entry name" value="Pleckstrin-homology domain (PH domain)/Phosphotyrosine-binding domain (PTB)"/>
    <property type="match status" value="1"/>
</dbReference>
<dbReference type="Gene3D" id="2.60.120.200">
    <property type="match status" value="1"/>
</dbReference>
<dbReference type="InterPro" id="IPR011993">
    <property type="entry name" value="PH-like_dom_sf"/>
</dbReference>
<feature type="compositionally biased region" description="Polar residues" evidence="4">
    <location>
        <begin position="2163"/>
        <end position="2176"/>
    </location>
</feature>
<dbReference type="PROSITE" id="PS51783">
    <property type="entry name" value="PH_BEACH"/>
    <property type="match status" value="1"/>
</dbReference>
<protein>
    <recommendedName>
        <fullName evidence="9">BEACH domain-containing protein</fullName>
    </recommendedName>
</protein>
<feature type="compositionally biased region" description="Polar residues" evidence="4">
    <location>
        <begin position="2043"/>
        <end position="2055"/>
    </location>
</feature>
<feature type="domain" description="BEACH" evidence="5">
    <location>
        <begin position="2766"/>
        <end position="3071"/>
    </location>
</feature>
<proteinExistence type="predicted"/>
<dbReference type="InterPro" id="IPR000409">
    <property type="entry name" value="BEACH_dom"/>
</dbReference>
<evidence type="ECO:0000256" key="4">
    <source>
        <dbReference type="SAM" id="MobiDB-lite"/>
    </source>
</evidence>
<feature type="repeat" description="WD" evidence="3">
    <location>
        <begin position="3284"/>
        <end position="3317"/>
    </location>
</feature>
<evidence type="ECO:0000256" key="1">
    <source>
        <dbReference type="ARBA" id="ARBA00022574"/>
    </source>
</evidence>
<feature type="compositionally biased region" description="Basic and acidic residues" evidence="4">
    <location>
        <begin position="9"/>
        <end position="27"/>
    </location>
</feature>
<evidence type="ECO:0000313" key="8">
    <source>
        <dbReference type="Proteomes" id="UP000051952"/>
    </source>
</evidence>
<dbReference type="Gene3D" id="2.130.10.10">
    <property type="entry name" value="YVTN repeat-like/Quinoprotein amine dehydrogenase"/>
    <property type="match status" value="1"/>
</dbReference>
<dbReference type="InterPro" id="IPR015943">
    <property type="entry name" value="WD40/YVTN_repeat-like_dom_sf"/>
</dbReference>
<dbReference type="PROSITE" id="PS50197">
    <property type="entry name" value="BEACH"/>
    <property type="match status" value="1"/>
</dbReference>
<feature type="compositionally biased region" description="Polar residues" evidence="4">
    <location>
        <begin position="1787"/>
        <end position="1796"/>
    </location>
</feature>
<accession>A0A0S4IX07</accession>
<dbReference type="InterPro" id="IPR046851">
    <property type="entry name" value="NBCH_WD40"/>
</dbReference>
<dbReference type="InterPro" id="IPR023362">
    <property type="entry name" value="PH-BEACH_dom"/>
</dbReference>
<dbReference type="Pfam" id="PF14844">
    <property type="entry name" value="PH_BEACH"/>
    <property type="match status" value="1"/>
</dbReference>
<dbReference type="SUPFAM" id="SSF49899">
    <property type="entry name" value="Concanavalin A-like lectins/glucanases"/>
    <property type="match status" value="1"/>
</dbReference>
<dbReference type="InterPro" id="IPR036372">
    <property type="entry name" value="BEACH_dom_sf"/>
</dbReference>
<sequence>MNALLDKFGLSREKSEAAEAKRRKQEEDQLEAELQEFVQQAPNAKSLQVALRTTAAPPTSYVMSEGTSSSVNHATELEHRIVECFRSLHQLRRTRIRTPVKLVRLLLARYEDHLSDPATRLPVAVEALHTVMATSSLGMQRFVELGTGKALVKTLEVIIEEMELRTQLHNERRLSTPPSQEERSRESNGGGGDGDDDDAQLIAPLYRLAKYGMQCMSSFVEDTYEGAAPSGDGASSLSFSLPWKTKKKDKKNSDNPTGTSPTSAGSVPTAAFAQLINVHSQLPGLVTRLFGLQCRCTLPAATQRERDAVRDLFQTSCRVMAVFVSMEKKHVRGVFEGAGIQLLRAQDATDHASGHEIELLAQSGVMLSLVARCLQQWPTESCQQISDTMFANHFGCALRSCVLSHPFDELALLEQATDSEDAAREALEHFFSDTYAGRHWRDMADALQLDTSRIVTAPSPRTTTGTAAFASIARSQTAWLDGLNAFMASLRASRDSLTEAAYRKKGSDKATGQALDVISMLETALVDSFRTTTTTSVSLRKGATPSVLSPTTSAPPPLAMYPQSSMHRWLITYVASLFPLHPQQVRPPERSRVIALHRLVKSCGFLEYVFTDPNSGWCSTPLAQTERLGLVSICVRYLLLVEDTSSPSPGVPAARGPVRSPTTTATGLPSSATVPYPVCILGNVLESLEHYSHALANRESSIAAIVPLCALIRWGMICKEHGTTELLTEACATQTLCSSASALARHLSTDDGTIEGQRKVCRGLETVVETLDFLLSFRLMMQFQLRHEPAALLQLMVHAPVRHRAGTLVQKLLCYEPDADESDHGYQLRMSNLVTDLWDITTNSREVPDEVYLAILECVRIAVDKAFVASPFLQTKLQNAICSNSFAADCFLRLVHPLNAGWHTLDRSTGRSAVLATMSSLIRANPVQRHRLATTVGETQLVKAATMSCGNGRIEVSIVDELLAVVFEDVWRRPGSSSNIVAKGSPSGLSLSPTSSLVSVQNANILEALLIHLGEVLRDCDTVAGAATPLAITSSGTESLPAPVVEAGDVVVDKLSVIREEAVACLLRVVERLRVSFARCRASVWACATHHVFEHLVHLLPYLREPHHIAAMENCLSLLTARHISIRQLKRLLGVLSHASSVSHRRLLLPCVIEILHAACHTHIHSRGEPKNYIALRSRSGPAGLSMTFAQFPKNGYTLSLWLRWEGPPSRSDTSSGSIATADAHDSSGEALATLMSLSEPNGGDTTFRVDLARDGSLVVCQTGPSGSGGRAVSSPSLFGLGDAERSTIHILEGHQVQSQQWFHVVFTHKTAMFGPGEIVAFINGRELRGVKAPYPTAHANGALSMVIGSTAETIQGRLWTTPLHGQLNAVYVFNKVLNNKEVGELYGLGANHATCFLPSERVFAAKASTLYDGNIGERVVVCIDPRLSEKGMLFNAANVAKIAASSRSLVAAGGLTTAVSPQQQVQVTLHEGSFTCHTSSIIDTTCSLGALQSLILPLLVMQVNAELPISSKGLFIDENSILPESSTALRDTLKLLESLIIVDVVRAESLSLGTFSILAHVLQRLGTRVSPEIPQRLGKLCGSISDYQAVFNGSFQALFMSVSLFQACSYVTRRAFIDSMRSMCKVEDVRRSMRALGLMPYLVQVMISCCRSSSAEDKAQRDIIFSFMDFMMVSPIRRDDADAILALVANVAKTDELVVAEHMIEQARFLLLSRPALLRRFLGQLNFTGVLVPLLKFEGSDIVRCEGARMLCSIVLHSKHSQRVFLSSHDDNSNSSHHLTIAANDPTATPPQQHSDGLEDITLGNVADRMRAFPFTPYTYASLRCAATESNQFLSVSMQLPVPDLGPNETLAFAPVLVPLLMLARDAPRDLRVEVLSDLFVLISCDVRAWQTILKLDGWYILVLDVMLADDIGTDIELFGKYRGAGAAPMSPEEMQLEELIDLGIHVLSSILGLAVCSPYHDCEDIDQIIAYVHQIRQDGRVRLISHALQLQILENCALRSGAPVLFSADLNSSPTVNSRASRVMRQSVVLGGSSLSDVEPSGTNSKNISTSNAGDGWAAMSPHRQRSIYNNPIIERNIQQFFYSVEDQFFYTYDVSTALSAQRGDGFVCVDAADTEDQYVEARSRVFMTPLRSAKTGSELLAKSFSNALLSTVVEEAPSITSPSARSGLDTSAAPTGGSFSGGDCSTTTRQSQTLDGTHLIVEHADEWLHADLALMSLQFLSSLVVLVNNSTLPANASSTSESRARRGGVQRIYLRLLRTSLAIAFQDNDFVESVVVTVKHFQSFLDKAVSKFFTSRRSIVDVQDDPPLRSALSIVLILHECILARKRKARSGGRNRFINQQLLVRLKSGVVDNMAVLRELGAFQKPTPAHLDSHHRVGIKTQEWLESSECTDVDEFLEITQRDDYKHLVSLVTDVVRPLEEHSASNIRDLAVRYHSNSVSRTQQTLKHMVLMRQSMIGRVEQFVTSEEAVAVITASIESVLGDANAAKVEFAVIATNWGKFVSRLKGTIWDVDPAEKGTKYVKLCRVEQRQLVQCKMLKDKDGTDHQAITKKEGTNDDDEEFASRTHRNFTVSVRLRQDQAGGLHEADDTKDGLDEIEVETPATTTHSSSPAVMVGFDDATAASSLTSIGDAMFEKAMKLPCELSHLMHCWSSTLVIQDEGTLTVLIDEDNKAYNQIVAKEALPFLHRPRSASSWQALDIVQLAPGRRFRMRRTALEIFFRDRTSILLNFPSTNIMRQTYQVIRRIILAARSDVPREVIFWNENPRKELNKQRLTEQWRHREISNMEYLLALNYLGGRTMNDLTQYPIFPWVVADYDSDQLDLTDPQTFRDLSLPVGLCGGPGRREDIEMRYSEMSSMGDVPFHYFTHYSSPAVVLYFLVRVEPYTTCHVVLQGGRFDVPDRMFHSVVASWGGVTKNIQDVKEMIPECYYLPELYINNNNVRFGLKQDKKPMRDAVLPKWSNNDPYTHVYKMREALECDHVSSQLHQWVDLIFGYKQRGRNAVEALNLFHPHTYELEHQRGNDTAAGGGVSTEDMSSQTAEERNIVIDSLDNIGQTPIQLFVKKHPERKANLAVNPIVDSYTFGFKTIAPQSGFSLDKVAMVRITRSDRIVIVAANGAVFVYRLNKSPVLAKKESTPSRYRLEGVMKKIEDMRAASHSFDTEANPEYRIPPLPVGCMPSVSEAMEWEQSKVTPATGGASNGGGNVSAAPAAGAVILSSTPSSSFGSRDAASTSGRHEPCSWRNTAVVSLGNENALFVIHAGFFDNTCVVRALNVPCEELRFSSHRDRILCLAASDDSRFLVTGGRDTTFIVWSLAFRGRLFVSLLFSICGHEEEPSALALSNQLDVVVTASRDGQWMMHSLSSGKLEQCLSHPEGFSVDFILVQSKCYVPNILIASHVDFKVHQYTVNGALLRSIALPGRLLQWCGSGDPAHAMLLMTPQNVLSTDPASVVFYHSFYLTQTSRVVPTTATEADQQPLAASVASSRGSSFNSVPGNNCSDVWMSCIDAHYNNPQMMVTGTANGNIILMRTEAIR</sequence>
<feature type="region of interest" description="Disordered" evidence="4">
    <location>
        <begin position="169"/>
        <end position="198"/>
    </location>
</feature>
<dbReference type="SMART" id="SM01026">
    <property type="entry name" value="Beach"/>
    <property type="match status" value="1"/>
</dbReference>
<dbReference type="VEuPathDB" id="TriTrypDB:BSAL_71910"/>
<dbReference type="PROSITE" id="PS50294">
    <property type="entry name" value="WD_REPEATS_REGION"/>
    <property type="match status" value="1"/>
</dbReference>
<dbReference type="SMART" id="SM00320">
    <property type="entry name" value="WD40"/>
    <property type="match status" value="4"/>
</dbReference>
<dbReference type="SUPFAM" id="SSF48371">
    <property type="entry name" value="ARM repeat"/>
    <property type="match status" value="1"/>
</dbReference>
<feature type="region of interest" description="Disordered" evidence="4">
    <location>
        <begin position="3022"/>
        <end position="3041"/>
    </location>
</feature>
<keyword evidence="1 3" id="KW-0853">WD repeat</keyword>
<feature type="compositionally biased region" description="Polar residues" evidence="4">
    <location>
        <begin position="254"/>
        <end position="266"/>
    </location>
</feature>
<feature type="domain" description="BEACH-type PH" evidence="6">
    <location>
        <begin position="2634"/>
        <end position="2747"/>
    </location>
</feature>
<dbReference type="PROSITE" id="PS50082">
    <property type="entry name" value="WD_REPEATS_2"/>
    <property type="match status" value="1"/>
</dbReference>
<keyword evidence="8" id="KW-1185">Reference proteome</keyword>
<dbReference type="InterPro" id="IPR013320">
    <property type="entry name" value="ConA-like_dom_sf"/>
</dbReference>
<dbReference type="PANTHER" id="PTHR13743">
    <property type="entry name" value="BEIGE/BEACH-RELATED"/>
    <property type="match status" value="1"/>
</dbReference>
<evidence type="ECO:0000313" key="7">
    <source>
        <dbReference type="EMBL" id="CUG06186.1"/>
    </source>
</evidence>
<dbReference type="Pfam" id="PF20426">
    <property type="entry name" value="NBCH_WD40"/>
    <property type="match status" value="1"/>
</dbReference>
<evidence type="ECO:0008006" key="9">
    <source>
        <dbReference type="Google" id="ProtNLM"/>
    </source>
</evidence>
<feature type="region of interest" description="Disordered" evidence="4">
    <location>
        <begin position="245"/>
        <end position="266"/>
    </location>
</feature>
<organism evidence="7 8">
    <name type="scientific">Bodo saltans</name>
    <name type="common">Flagellated protozoan</name>
    <dbReference type="NCBI Taxonomy" id="75058"/>
    <lineage>
        <taxon>Eukaryota</taxon>
        <taxon>Discoba</taxon>
        <taxon>Euglenozoa</taxon>
        <taxon>Kinetoplastea</taxon>
        <taxon>Metakinetoplastina</taxon>
        <taxon>Eubodonida</taxon>
        <taxon>Bodonidae</taxon>
        <taxon>Bodo</taxon>
    </lineage>
</organism>
<feature type="region of interest" description="Disordered" evidence="4">
    <location>
        <begin position="1"/>
        <end position="28"/>
    </location>
</feature>
<dbReference type="EMBL" id="CYKH01000567">
    <property type="protein sequence ID" value="CUG06186.1"/>
    <property type="molecule type" value="Genomic_DNA"/>
</dbReference>
<dbReference type="InterPro" id="IPR001680">
    <property type="entry name" value="WD40_rpt"/>
</dbReference>
<dbReference type="SUPFAM" id="SSF50729">
    <property type="entry name" value="PH domain-like"/>
    <property type="match status" value="1"/>
</dbReference>
<feature type="region of interest" description="Disordered" evidence="4">
    <location>
        <begin position="647"/>
        <end position="667"/>
    </location>
</feature>
<dbReference type="SUPFAM" id="SSF50978">
    <property type="entry name" value="WD40 repeat-like"/>
    <property type="match status" value="1"/>
</dbReference>
<dbReference type="Pfam" id="PF13385">
    <property type="entry name" value="Laminin_G_3"/>
    <property type="match status" value="1"/>
</dbReference>
<evidence type="ECO:0000256" key="3">
    <source>
        <dbReference type="PROSITE-ProRule" id="PRU00221"/>
    </source>
</evidence>
<feature type="region of interest" description="Disordered" evidence="4">
    <location>
        <begin position="2163"/>
        <end position="2193"/>
    </location>
</feature>
<evidence type="ECO:0000259" key="6">
    <source>
        <dbReference type="PROSITE" id="PS51783"/>
    </source>
</evidence>
<evidence type="ECO:0000256" key="2">
    <source>
        <dbReference type="ARBA" id="ARBA00022737"/>
    </source>
</evidence>
<feature type="region of interest" description="Disordered" evidence="4">
    <location>
        <begin position="2037"/>
        <end position="2059"/>
    </location>
</feature>
<gene>
    <name evidence="7" type="ORF">BSAL_71910</name>
</gene>
<feature type="compositionally biased region" description="Basic and acidic residues" evidence="4">
    <location>
        <begin position="169"/>
        <end position="186"/>
    </location>
</feature>
<dbReference type="PANTHER" id="PTHR13743:SF112">
    <property type="entry name" value="BEACH DOMAIN-CONTAINING PROTEIN"/>
    <property type="match status" value="1"/>
</dbReference>
<keyword evidence="2" id="KW-0677">Repeat</keyword>
<feature type="region of interest" description="Disordered" evidence="4">
    <location>
        <begin position="1769"/>
        <end position="1799"/>
    </location>
</feature>